<dbReference type="EMBL" id="KZ613948">
    <property type="protein sequence ID" value="PMD38244.1"/>
    <property type="molecule type" value="Genomic_DNA"/>
</dbReference>
<dbReference type="PANTHER" id="PTHR42085:SF1">
    <property type="entry name" value="F-BOX DOMAIN-CONTAINING PROTEIN"/>
    <property type="match status" value="1"/>
</dbReference>
<accession>A0A2J6RIA1</accession>
<dbReference type="OrthoDB" id="2099276at2759"/>
<gene>
    <name evidence="2" type="ORF">L207DRAFT_567934</name>
</gene>
<evidence type="ECO:0000313" key="3">
    <source>
        <dbReference type="Proteomes" id="UP000235786"/>
    </source>
</evidence>
<evidence type="ECO:0008006" key="4">
    <source>
        <dbReference type="Google" id="ProtNLM"/>
    </source>
</evidence>
<evidence type="ECO:0000313" key="2">
    <source>
        <dbReference type="EMBL" id="PMD38244.1"/>
    </source>
</evidence>
<dbReference type="InterPro" id="IPR038883">
    <property type="entry name" value="AN11006-like"/>
</dbReference>
<dbReference type="PANTHER" id="PTHR42085">
    <property type="entry name" value="F-BOX DOMAIN-CONTAINING PROTEIN"/>
    <property type="match status" value="1"/>
</dbReference>
<proteinExistence type="predicted"/>
<feature type="compositionally biased region" description="Polar residues" evidence="1">
    <location>
        <begin position="12"/>
        <end position="22"/>
    </location>
</feature>
<feature type="region of interest" description="Disordered" evidence="1">
    <location>
        <begin position="1"/>
        <end position="22"/>
    </location>
</feature>
<evidence type="ECO:0000256" key="1">
    <source>
        <dbReference type="SAM" id="MobiDB-lite"/>
    </source>
</evidence>
<reference evidence="2 3" key="1">
    <citation type="submission" date="2016-04" db="EMBL/GenBank/DDBJ databases">
        <title>A degradative enzymes factory behind the ericoid mycorrhizal symbiosis.</title>
        <authorList>
            <consortium name="DOE Joint Genome Institute"/>
            <person name="Martino E."/>
            <person name="Morin E."/>
            <person name="Grelet G."/>
            <person name="Kuo A."/>
            <person name="Kohler A."/>
            <person name="Daghino S."/>
            <person name="Barry K."/>
            <person name="Choi C."/>
            <person name="Cichocki N."/>
            <person name="Clum A."/>
            <person name="Copeland A."/>
            <person name="Hainaut M."/>
            <person name="Haridas S."/>
            <person name="Labutti K."/>
            <person name="Lindquist E."/>
            <person name="Lipzen A."/>
            <person name="Khouja H.-R."/>
            <person name="Murat C."/>
            <person name="Ohm R."/>
            <person name="Olson A."/>
            <person name="Spatafora J."/>
            <person name="Veneault-Fourrey C."/>
            <person name="Henrissat B."/>
            <person name="Grigoriev I."/>
            <person name="Martin F."/>
            <person name="Perotto S."/>
        </authorList>
    </citation>
    <scope>NUCLEOTIDE SEQUENCE [LARGE SCALE GENOMIC DNA]</scope>
    <source>
        <strain evidence="2 3">F</strain>
    </source>
</reference>
<sequence length="688" mass="79317">MGQVAKRFTFGHDSSSSNNTLQRRLPSKMIQTSILRYITSDREHLKALNSSSFFLRLPYSVRKRIYEYAGLTDGHFICLNYDYPSFIDGHFSASDAWYELALLDDIGSEVEDQIIDYEDEDDIESVEPGADDDESEVFWISEYSQNISRFLDGPMPHYGLPLNRVPPRCCKISGERGDCNCKSDNPSFPSPLLDVCRQISNEVAYLFYSGNHFHVCQTSDGGFSGLLSIKPTALSWLTSLSIDLSICECVSDAATDNFSGGCSRHWPACCIPGSQKFVQSAVLYRKYKEMIHWKALCLHLAVSITPHQLKLWIRCELDKIETAKEIISPLKALPVLRSCGIRFNSDPFATELQDLAREIALELTDRRSYALDCPFRYLDLPREIQLQVLQYTDLVTRNDIAWCSEPPYEGPQVFETSSLRWECNAFTSEDLYYEFKCCGKCSDGRESCCCFLIYTASSTTCTCWRMPSSLFLVNRQMREDSTAIFFSQNHFLILPVEDIDPDQSLEILQFFYKFAIRGRKYVQSVTWMLPEFDYMHWNAGSLGDWVRALDICVKELSLQRVTFTIDLSFQARRRLECGLSYNGQHRPLPISQLEEREWNIGLVLAASMGKHKQWKNVYFHLSWPWHNPHNRHDPYTSSKEAQVLRHHQEAVLEQQVMGPDYVAEGKYNRRHAWNSYICKCEDCGGEDW</sequence>
<name>A0A2J6RIA1_HYAVF</name>
<dbReference type="Proteomes" id="UP000235786">
    <property type="component" value="Unassembled WGS sequence"/>
</dbReference>
<dbReference type="AlphaFoldDB" id="A0A2J6RIA1"/>
<protein>
    <recommendedName>
        <fullName evidence="4">F-box domain-containing protein</fullName>
    </recommendedName>
</protein>
<keyword evidence="3" id="KW-1185">Reference proteome</keyword>
<organism evidence="2 3">
    <name type="scientific">Hyaloscypha variabilis (strain UAMH 11265 / GT02V1 / F)</name>
    <name type="common">Meliniomyces variabilis</name>
    <dbReference type="NCBI Taxonomy" id="1149755"/>
    <lineage>
        <taxon>Eukaryota</taxon>
        <taxon>Fungi</taxon>
        <taxon>Dikarya</taxon>
        <taxon>Ascomycota</taxon>
        <taxon>Pezizomycotina</taxon>
        <taxon>Leotiomycetes</taxon>
        <taxon>Helotiales</taxon>
        <taxon>Hyaloscyphaceae</taxon>
        <taxon>Hyaloscypha</taxon>
        <taxon>Hyaloscypha variabilis</taxon>
    </lineage>
</organism>